<dbReference type="Pfam" id="PF04134">
    <property type="entry name" value="DCC1-like"/>
    <property type="match status" value="1"/>
</dbReference>
<dbReference type="PANTHER" id="PTHR33639">
    <property type="entry name" value="THIOL-DISULFIDE OXIDOREDUCTASE DCC"/>
    <property type="match status" value="1"/>
</dbReference>
<gene>
    <name evidence="1" type="ORF">E5J99_13190</name>
</gene>
<dbReference type="AlphaFoldDB" id="A0A4Z0PIH1"/>
<keyword evidence="2" id="KW-1185">Reference proteome</keyword>
<accession>A0A4Z0PIH1</accession>
<dbReference type="PANTHER" id="PTHR33639:SF2">
    <property type="entry name" value="DUF393 DOMAIN-CONTAINING PROTEIN"/>
    <property type="match status" value="1"/>
</dbReference>
<name>A0A4Z0PIH1_9BACT</name>
<reference evidence="1 2" key="1">
    <citation type="submission" date="2019-04" db="EMBL/GenBank/DDBJ databases">
        <authorList>
            <person name="Feng G."/>
            <person name="Zhang J."/>
            <person name="Zhu H."/>
        </authorList>
    </citation>
    <scope>NUCLEOTIDE SEQUENCE [LARGE SCALE GENOMIC DNA]</scope>
    <source>
        <strain evidence="1 2">JCM 17223</strain>
    </source>
</reference>
<evidence type="ECO:0000313" key="1">
    <source>
        <dbReference type="EMBL" id="TGE15160.1"/>
    </source>
</evidence>
<dbReference type="GO" id="GO:0015035">
    <property type="term" value="F:protein-disulfide reductase activity"/>
    <property type="evidence" value="ECO:0007669"/>
    <property type="project" value="InterPro"/>
</dbReference>
<organism evidence="1 2">
    <name type="scientific">Hymenobacter elongatus</name>
    <dbReference type="NCBI Taxonomy" id="877208"/>
    <lineage>
        <taxon>Bacteria</taxon>
        <taxon>Pseudomonadati</taxon>
        <taxon>Bacteroidota</taxon>
        <taxon>Cytophagia</taxon>
        <taxon>Cytophagales</taxon>
        <taxon>Hymenobacteraceae</taxon>
        <taxon>Hymenobacter</taxon>
    </lineage>
</organism>
<comment type="caution">
    <text evidence="1">The sequence shown here is derived from an EMBL/GenBank/DDBJ whole genome shotgun (WGS) entry which is preliminary data.</text>
</comment>
<protein>
    <submittedName>
        <fullName evidence="1">Thiol-disulfide oxidoreductase DCC family protein</fullName>
    </submittedName>
</protein>
<dbReference type="InterPro" id="IPR052927">
    <property type="entry name" value="DCC_oxidoreductase"/>
</dbReference>
<sequence length="136" mass="15286">MSAPAATILFDGVCNLCNGFVQFVIERDTTGRFRFASLQSAAGQALLAQHGITLGPTGPETVILVEQNQVFTHSTAVLRIARQLGSAWPLLYAFILVPRFLRDATYRFVARHRYQWFGQREACMLPTPELRQRFLA</sequence>
<dbReference type="Proteomes" id="UP000297739">
    <property type="component" value="Unassembled WGS sequence"/>
</dbReference>
<evidence type="ECO:0000313" key="2">
    <source>
        <dbReference type="Proteomes" id="UP000297739"/>
    </source>
</evidence>
<dbReference type="RefSeq" id="WP_135498282.1">
    <property type="nucleotide sequence ID" value="NZ_SRLD01000025.1"/>
</dbReference>
<dbReference type="InterPro" id="IPR007263">
    <property type="entry name" value="DCC1-like"/>
</dbReference>
<proteinExistence type="predicted"/>
<dbReference type="OrthoDB" id="9785438at2"/>
<dbReference type="EMBL" id="SRLD01000025">
    <property type="protein sequence ID" value="TGE15160.1"/>
    <property type="molecule type" value="Genomic_DNA"/>
</dbReference>